<feature type="transmembrane region" description="Helical" evidence="8">
    <location>
        <begin position="43"/>
        <end position="61"/>
    </location>
</feature>
<comment type="caution">
    <text evidence="9">The sequence shown here is derived from an EMBL/GenBank/DDBJ whole genome shotgun (WGS) entry which is preliminary data.</text>
</comment>
<dbReference type="GO" id="GO:0055085">
    <property type="term" value="P:transmembrane transport"/>
    <property type="evidence" value="ECO:0007669"/>
    <property type="project" value="TreeGrafter"/>
</dbReference>
<reference evidence="9" key="1">
    <citation type="submission" date="2022-10" db="EMBL/GenBank/DDBJ databases">
        <authorList>
            <person name="Kim H.S."/>
            <person name="Kim J.-S."/>
            <person name="Suh M.K."/>
            <person name="Eom M.K."/>
            <person name="Lee J.-S."/>
        </authorList>
    </citation>
    <scope>NUCLEOTIDE SEQUENCE</scope>
    <source>
        <strain evidence="9">LIP-5</strain>
    </source>
</reference>
<keyword evidence="6 8" id="KW-1133">Transmembrane helix</keyword>
<comment type="similarity">
    <text evidence="2">Belongs to the autoinducer-2 exporter (AI-2E) (TC 2.A.86) family.</text>
</comment>
<accession>A0AAE3LK13</accession>
<feature type="transmembrane region" description="Helical" evidence="8">
    <location>
        <begin position="151"/>
        <end position="175"/>
    </location>
</feature>
<evidence type="ECO:0000256" key="6">
    <source>
        <dbReference type="ARBA" id="ARBA00022989"/>
    </source>
</evidence>
<feature type="transmembrane region" description="Helical" evidence="8">
    <location>
        <begin position="272"/>
        <end position="289"/>
    </location>
</feature>
<protein>
    <submittedName>
        <fullName evidence="9">AI-2E family transporter</fullName>
    </submittedName>
</protein>
<keyword evidence="4" id="KW-1003">Cell membrane</keyword>
<evidence type="ECO:0000313" key="10">
    <source>
        <dbReference type="Proteomes" id="UP001209317"/>
    </source>
</evidence>
<dbReference type="InterPro" id="IPR002549">
    <property type="entry name" value="AI-2E-like"/>
</dbReference>
<evidence type="ECO:0000256" key="8">
    <source>
        <dbReference type="SAM" id="Phobius"/>
    </source>
</evidence>
<dbReference type="GO" id="GO:0005886">
    <property type="term" value="C:plasma membrane"/>
    <property type="evidence" value="ECO:0007669"/>
    <property type="project" value="UniProtKB-SubCell"/>
</dbReference>
<dbReference type="AlphaFoldDB" id="A0AAE3LK13"/>
<evidence type="ECO:0000256" key="4">
    <source>
        <dbReference type="ARBA" id="ARBA00022475"/>
    </source>
</evidence>
<feature type="transmembrane region" description="Helical" evidence="8">
    <location>
        <begin position="237"/>
        <end position="260"/>
    </location>
</feature>
<dbReference type="EMBL" id="JAOTPL010000008">
    <property type="protein sequence ID" value="MCU7694347.1"/>
    <property type="molecule type" value="Genomic_DNA"/>
</dbReference>
<dbReference type="Pfam" id="PF01594">
    <property type="entry name" value="AI-2E_transport"/>
    <property type="match status" value="1"/>
</dbReference>
<feature type="transmembrane region" description="Helical" evidence="8">
    <location>
        <begin position="208"/>
        <end position="231"/>
    </location>
</feature>
<sequence>MGVFKNLFQGTGNNDKNPFYVRATMIMLGLVLFFYIMLILRDVLVPLCFALLISILLNPLVNRLMQLGIHKISAISLALLVAIIGITIIFVFLTSQAGQFIEMAPEFQDRASKILDIIQKWIRNTFNVPIYKQDEVIANTMNNSQDFVAKALGSIFSFLAATILLPIYTFLILYYKPLFLNFIYEVFEDKYENRVADVLQETKGAIQAYIVGLLIETAIVAGLNSAALLLLGVEYAILLGIIGGILNLIPYVGGLVAIALPVGMSMVTSDGNYTTPLLIIAAYSVIQFLDNNVLVPRIVSSKVDVNAFVTIVIVLLGAAIWGVPGMFLSVPFIAVCKIIFDRIPQLQPWGKLLGVTIGEPPPPREVVSKIDEEAME</sequence>
<keyword evidence="10" id="KW-1185">Reference proteome</keyword>
<keyword evidence="3" id="KW-0813">Transport</keyword>
<evidence type="ECO:0000256" key="7">
    <source>
        <dbReference type="ARBA" id="ARBA00023136"/>
    </source>
</evidence>
<evidence type="ECO:0000256" key="5">
    <source>
        <dbReference type="ARBA" id="ARBA00022692"/>
    </source>
</evidence>
<feature type="transmembrane region" description="Helical" evidence="8">
    <location>
        <begin position="73"/>
        <end position="93"/>
    </location>
</feature>
<comment type="subcellular location">
    <subcellularLocation>
        <location evidence="1">Cell membrane</location>
        <topology evidence="1">Multi-pass membrane protein</topology>
    </subcellularLocation>
</comment>
<dbReference type="Proteomes" id="UP001209317">
    <property type="component" value="Unassembled WGS sequence"/>
</dbReference>
<evidence type="ECO:0000313" key="9">
    <source>
        <dbReference type="EMBL" id="MCU7694347.1"/>
    </source>
</evidence>
<keyword evidence="7 8" id="KW-0472">Membrane</keyword>
<dbReference type="PANTHER" id="PTHR21716:SF53">
    <property type="entry name" value="PERMEASE PERM-RELATED"/>
    <property type="match status" value="1"/>
</dbReference>
<proteinExistence type="inferred from homology"/>
<organism evidence="9 10">
    <name type="scientific">Haoranjiania flava</name>
    <dbReference type="NCBI Taxonomy" id="1856322"/>
    <lineage>
        <taxon>Bacteria</taxon>
        <taxon>Pseudomonadati</taxon>
        <taxon>Bacteroidota</taxon>
        <taxon>Chitinophagia</taxon>
        <taxon>Chitinophagales</taxon>
        <taxon>Chitinophagaceae</taxon>
        <taxon>Haoranjiania</taxon>
    </lineage>
</organism>
<dbReference type="RefSeq" id="WP_263037833.1">
    <property type="nucleotide sequence ID" value="NZ_JAOTPL010000008.1"/>
</dbReference>
<dbReference type="PANTHER" id="PTHR21716">
    <property type="entry name" value="TRANSMEMBRANE PROTEIN"/>
    <property type="match status" value="1"/>
</dbReference>
<evidence type="ECO:0000256" key="3">
    <source>
        <dbReference type="ARBA" id="ARBA00022448"/>
    </source>
</evidence>
<evidence type="ECO:0000256" key="2">
    <source>
        <dbReference type="ARBA" id="ARBA00009773"/>
    </source>
</evidence>
<name>A0AAE3LK13_9BACT</name>
<evidence type="ECO:0000256" key="1">
    <source>
        <dbReference type="ARBA" id="ARBA00004651"/>
    </source>
</evidence>
<feature type="transmembrane region" description="Helical" evidence="8">
    <location>
        <begin position="309"/>
        <end position="335"/>
    </location>
</feature>
<gene>
    <name evidence="9" type="ORF">OD355_07445</name>
</gene>
<feature type="transmembrane region" description="Helical" evidence="8">
    <location>
        <begin position="20"/>
        <end position="37"/>
    </location>
</feature>
<keyword evidence="5 8" id="KW-0812">Transmembrane</keyword>